<dbReference type="GO" id="GO:0032993">
    <property type="term" value="C:protein-DNA complex"/>
    <property type="evidence" value="ECO:0007669"/>
    <property type="project" value="TreeGrafter"/>
</dbReference>
<dbReference type="Pfam" id="PF00730">
    <property type="entry name" value="HhH-GPD"/>
    <property type="match status" value="1"/>
</dbReference>
<dbReference type="AlphaFoldDB" id="A0A8H6ZF06"/>
<proteinExistence type="predicted"/>
<dbReference type="OrthoDB" id="415889at2759"/>
<accession>A0A8H6ZF06</accession>
<dbReference type="InterPro" id="IPR011257">
    <property type="entry name" value="DNA_glycosylase"/>
</dbReference>
<gene>
    <name evidence="5" type="ORF">MSAN_00029300</name>
</gene>
<feature type="domain" description="HhH-GPD" evidence="4">
    <location>
        <begin position="118"/>
        <end position="319"/>
    </location>
</feature>
<dbReference type="CDD" id="cd00056">
    <property type="entry name" value="ENDO3c"/>
    <property type="match status" value="1"/>
</dbReference>
<dbReference type="GO" id="GO:0008725">
    <property type="term" value="F:DNA-3-methyladenine glycosylase activity"/>
    <property type="evidence" value="ECO:0007669"/>
    <property type="project" value="TreeGrafter"/>
</dbReference>
<reference evidence="5" key="1">
    <citation type="submission" date="2020-05" db="EMBL/GenBank/DDBJ databases">
        <title>Mycena genomes resolve the evolution of fungal bioluminescence.</title>
        <authorList>
            <person name="Tsai I.J."/>
        </authorList>
    </citation>
    <scope>NUCLEOTIDE SEQUENCE</scope>
    <source>
        <strain evidence="5">160909Yilan</strain>
    </source>
</reference>
<dbReference type="GO" id="GO:0006307">
    <property type="term" value="P:DNA alkylation repair"/>
    <property type="evidence" value="ECO:0007669"/>
    <property type="project" value="TreeGrafter"/>
</dbReference>
<dbReference type="GO" id="GO:0006285">
    <property type="term" value="P:base-excision repair, AP site formation"/>
    <property type="evidence" value="ECO:0007669"/>
    <property type="project" value="TreeGrafter"/>
</dbReference>
<feature type="region of interest" description="Disordered" evidence="3">
    <location>
        <begin position="289"/>
        <end position="342"/>
    </location>
</feature>
<comment type="caution">
    <text evidence="5">The sequence shown here is derived from an EMBL/GenBank/DDBJ whole genome shotgun (WGS) entry which is preliminary data.</text>
</comment>
<dbReference type="PANTHER" id="PTHR43003">
    <property type="entry name" value="DNA-3-METHYLADENINE GLYCOSYLASE"/>
    <property type="match status" value="1"/>
</dbReference>
<feature type="compositionally biased region" description="Low complexity" evidence="3">
    <location>
        <begin position="13"/>
        <end position="26"/>
    </location>
</feature>
<dbReference type="Gene3D" id="1.10.340.30">
    <property type="entry name" value="Hypothetical protein, domain 2"/>
    <property type="match status" value="2"/>
</dbReference>
<dbReference type="GO" id="GO:0005634">
    <property type="term" value="C:nucleus"/>
    <property type="evidence" value="ECO:0007669"/>
    <property type="project" value="TreeGrafter"/>
</dbReference>
<protein>
    <submittedName>
        <fullName evidence="5">DNA glycosylase</fullName>
    </submittedName>
</protein>
<evidence type="ECO:0000259" key="4">
    <source>
        <dbReference type="SMART" id="SM00478"/>
    </source>
</evidence>
<evidence type="ECO:0000313" key="5">
    <source>
        <dbReference type="EMBL" id="KAF7376144.1"/>
    </source>
</evidence>
<dbReference type="EMBL" id="JACAZH010000001">
    <property type="protein sequence ID" value="KAF7376144.1"/>
    <property type="molecule type" value="Genomic_DNA"/>
</dbReference>
<name>A0A8H6ZF06_9AGAR</name>
<dbReference type="Gene3D" id="1.10.1670.40">
    <property type="match status" value="3"/>
</dbReference>
<evidence type="ECO:0000256" key="2">
    <source>
        <dbReference type="ARBA" id="ARBA00023204"/>
    </source>
</evidence>
<keyword evidence="6" id="KW-1185">Reference proteome</keyword>
<evidence type="ECO:0000256" key="1">
    <source>
        <dbReference type="ARBA" id="ARBA00022763"/>
    </source>
</evidence>
<sequence>MLLRARLAARNMPATRSSTRSISASPVKRKLESPEVTNSPKKLKPSPKPPVIPANGTTSTEPDFIPADAVLTFSFEDAKNHLINADHRFEDVFNRLQCTPFQKLEQLHPFRALATSILGQQISVMAARSIKHKFIRLYDSSIPEKYLDYTPNESESFFPTPQQVAETDMATLRTAGLSARKRLKIGRIQSVLPVPQRMHVKQRVIQSPISLPDSRTVVCQPKKLMEADDEELAEMLIAVRGIGRWTVDMFALFSLRRPDILPVGDLGVQRGVVRWFLSQHVPSYSFTASPEKNQLASPSKKKVKTVQEEDDALPVFGEPSSTAAEETPRTPPPAEDASAIPLPPTFTPSIKRTLAKPALDDGIPALPEGLTVAELKSRLDGKKKSTLTRGAFLSPLHMEQLTAPWRPYRSLGVYYMWALADAELF</sequence>
<evidence type="ECO:0000313" key="6">
    <source>
        <dbReference type="Proteomes" id="UP000623467"/>
    </source>
</evidence>
<dbReference type="PANTHER" id="PTHR43003:SF5">
    <property type="entry name" value="DNA-3-METHYLADENINE GLYCOSYLASE"/>
    <property type="match status" value="1"/>
</dbReference>
<keyword evidence="2" id="KW-0234">DNA repair</keyword>
<dbReference type="SUPFAM" id="SSF48150">
    <property type="entry name" value="DNA-glycosylase"/>
    <property type="match status" value="1"/>
</dbReference>
<dbReference type="SMART" id="SM00478">
    <property type="entry name" value="ENDO3c"/>
    <property type="match status" value="1"/>
</dbReference>
<dbReference type="InterPro" id="IPR051912">
    <property type="entry name" value="Alkylbase_DNA_Glycosylase/TA"/>
</dbReference>
<dbReference type="GO" id="GO:0043916">
    <property type="term" value="F:DNA-7-methylguanine glycosylase activity"/>
    <property type="evidence" value="ECO:0007669"/>
    <property type="project" value="TreeGrafter"/>
</dbReference>
<dbReference type="Proteomes" id="UP000623467">
    <property type="component" value="Unassembled WGS sequence"/>
</dbReference>
<dbReference type="InterPro" id="IPR003265">
    <property type="entry name" value="HhH-GPD_domain"/>
</dbReference>
<feature type="region of interest" description="Disordered" evidence="3">
    <location>
        <begin position="1"/>
        <end position="60"/>
    </location>
</feature>
<dbReference type="GO" id="GO:0032131">
    <property type="term" value="F:alkylated DNA binding"/>
    <property type="evidence" value="ECO:0007669"/>
    <property type="project" value="TreeGrafter"/>
</dbReference>
<keyword evidence="1" id="KW-0227">DNA damage</keyword>
<evidence type="ECO:0000256" key="3">
    <source>
        <dbReference type="SAM" id="MobiDB-lite"/>
    </source>
</evidence>
<organism evidence="5 6">
    <name type="scientific">Mycena sanguinolenta</name>
    <dbReference type="NCBI Taxonomy" id="230812"/>
    <lineage>
        <taxon>Eukaryota</taxon>
        <taxon>Fungi</taxon>
        <taxon>Dikarya</taxon>
        <taxon>Basidiomycota</taxon>
        <taxon>Agaricomycotina</taxon>
        <taxon>Agaricomycetes</taxon>
        <taxon>Agaricomycetidae</taxon>
        <taxon>Agaricales</taxon>
        <taxon>Marasmiineae</taxon>
        <taxon>Mycenaceae</taxon>
        <taxon>Mycena</taxon>
    </lineage>
</organism>